<accession>A0A2T4J675</accession>
<dbReference type="RefSeq" id="WP_107674118.1">
    <property type="nucleotide sequence ID" value="NZ_PZKE01000014.1"/>
</dbReference>
<dbReference type="Gene3D" id="3.30.390.10">
    <property type="entry name" value="Enolase-like, N-terminal domain"/>
    <property type="match status" value="1"/>
</dbReference>
<feature type="domain" description="Mandelate racemase/muconate lactonizing enzyme C-terminal" evidence="2">
    <location>
        <begin position="146"/>
        <end position="255"/>
    </location>
</feature>
<keyword evidence="1" id="KW-0456">Lyase</keyword>
<dbReference type="SUPFAM" id="SSF51604">
    <property type="entry name" value="Enolase C-terminal domain-like"/>
    <property type="match status" value="1"/>
</dbReference>
<name>A0A2T4J675_FUSBL</name>
<dbReference type="InterPro" id="IPR029065">
    <property type="entry name" value="Enolase_C-like"/>
</dbReference>
<keyword evidence="3" id="KW-0413">Isomerase</keyword>
<protein>
    <submittedName>
        <fullName evidence="3">Isomerase</fullName>
    </submittedName>
</protein>
<dbReference type="InterPro" id="IPR013341">
    <property type="entry name" value="Mandelate_racemase_N_dom"/>
</dbReference>
<comment type="caution">
    <text evidence="3">The sequence shown here is derived from an EMBL/GenBank/DDBJ whole genome shotgun (WGS) entry which is preliminary data.</text>
</comment>
<dbReference type="Pfam" id="PF02746">
    <property type="entry name" value="MR_MLE_N"/>
    <property type="match status" value="1"/>
</dbReference>
<reference evidence="3 4" key="1">
    <citation type="submission" date="2018-03" db="EMBL/GenBank/DDBJ databases">
        <title>Rhodobacter blasticus.</title>
        <authorList>
            <person name="Meyer T.E."/>
            <person name="Miller S."/>
            <person name="Lodha T."/>
            <person name="Gandham S."/>
            <person name="Chintalapati S."/>
            <person name="Chintalapati V.R."/>
        </authorList>
    </citation>
    <scope>NUCLEOTIDE SEQUENCE [LARGE SCALE GENOMIC DNA]</scope>
    <source>
        <strain evidence="3 4">DSM 2131</strain>
    </source>
</reference>
<dbReference type="SMART" id="SM00922">
    <property type="entry name" value="MR_MLE"/>
    <property type="match status" value="1"/>
</dbReference>
<proteinExistence type="predicted"/>
<dbReference type="InterPro" id="IPR029017">
    <property type="entry name" value="Enolase-like_N"/>
</dbReference>
<evidence type="ECO:0000313" key="3">
    <source>
        <dbReference type="EMBL" id="PTE13404.1"/>
    </source>
</evidence>
<dbReference type="PANTHER" id="PTHR48080:SF2">
    <property type="entry name" value="D-GALACTONATE DEHYDRATASE"/>
    <property type="match status" value="1"/>
</dbReference>
<gene>
    <name evidence="3" type="ORF">C5F44_13745</name>
</gene>
<dbReference type="CDD" id="cd03316">
    <property type="entry name" value="MR_like"/>
    <property type="match status" value="1"/>
</dbReference>
<dbReference type="Proteomes" id="UP000241362">
    <property type="component" value="Unassembled WGS sequence"/>
</dbReference>
<organism evidence="3 4">
    <name type="scientific">Fuscovulum blasticum DSM 2131</name>
    <dbReference type="NCBI Taxonomy" id="1188250"/>
    <lineage>
        <taxon>Bacteria</taxon>
        <taxon>Pseudomonadati</taxon>
        <taxon>Pseudomonadota</taxon>
        <taxon>Alphaproteobacteria</taxon>
        <taxon>Rhodobacterales</taxon>
        <taxon>Paracoccaceae</taxon>
        <taxon>Pseudogemmobacter</taxon>
    </lineage>
</organism>
<dbReference type="GO" id="GO:0016853">
    <property type="term" value="F:isomerase activity"/>
    <property type="evidence" value="ECO:0007669"/>
    <property type="project" value="UniProtKB-KW"/>
</dbReference>
<dbReference type="Gene3D" id="3.20.20.120">
    <property type="entry name" value="Enolase-like C-terminal domain"/>
    <property type="match status" value="1"/>
</dbReference>
<dbReference type="EMBL" id="PZKE01000014">
    <property type="protein sequence ID" value="PTE13404.1"/>
    <property type="molecule type" value="Genomic_DNA"/>
</dbReference>
<dbReference type="SUPFAM" id="SSF54826">
    <property type="entry name" value="Enolase N-terminal domain-like"/>
    <property type="match status" value="1"/>
</dbReference>
<sequence length="412" mass="45129">MKLTDLEIFVVAPPAPGWGGRYWIFPKITTDDGITGYGECYASTVGPKAMRAVIEDVFDRHMRGQSAEDLELMYRRVYSSGFTQRPDPTVMGAFAGLEIACWDILGKARNRPVWALLGGRMNDRVRSYTYLYPDPGQDQTEFWVNPDWQAEAAAKAVAQGFTAVKFDPAGPYTIRGGHQPAMSDISRSVAFCKAIREAVGDRADLLFGTHGQFTTAGAIRLGRELEPFNPLWYEEPIPPDNLLEFAEVARAVRIPLATGERLTTKTEFGMLLRAGGVKILQPALGRLGGILEARKLAAIAEIFNAEMAPHLYAGPVEWAANVHLSVSIPNLLIAETIQTGGAFHMALIRNSLTWEDGYILPPEAPGLGIDFDEDLARAHPFTGTGLHLQMQEAPCDYRHGNRFEGGAPAAKA</sequence>
<dbReference type="Pfam" id="PF13378">
    <property type="entry name" value="MR_MLE_C"/>
    <property type="match status" value="1"/>
</dbReference>
<evidence type="ECO:0000259" key="2">
    <source>
        <dbReference type="SMART" id="SM00922"/>
    </source>
</evidence>
<evidence type="ECO:0000256" key="1">
    <source>
        <dbReference type="ARBA" id="ARBA00023239"/>
    </source>
</evidence>
<dbReference type="PANTHER" id="PTHR48080">
    <property type="entry name" value="D-GALACTONATE DEHYDRATASE-RELATED"/>
    <property type="match status" value="1"/>
</dbReference>
<dbReference type="AlphaFoldDB" id="A0A2T4J675"/>
<evidence type="ECO:0000313" key="4">
    <source>
        <dbReference type="Proteomes" id="UP000241362"/>
    </source>
</evidence>
<dbReference type="InterPro" id="IPR034593">
    <property type="entry name" value="DgoD-like"/>
</dbReference>
<dbReference type="InterPro" id="IPR013342">
    <property type="entry name" value="Mandelate_racemase_C"/>
</dbReference>
<dbReference type="GO" id="GO:0016829">
    <property type="term" value="F:lyase activity"/>
    <property type="evidence" value="ECO:0007669"/>
    <property type="project" value="UniProtKB-KW"/>
</dbReference>
<dbReference type="InterPro" id="IPR036849">
    <property type="entry name" value="Enolase-like_C_sf"/>
</dbReference>
<keyword evidence="4" id="KW-1185">Reference proteome</keyword>